<reference evidence="2" key="1">
    <citation type="submission" date="2017-01" db="EMBL/GenBank/DDBJ databases">
        <authorList>
            <person name="Varghese N."/>
            <person name="Submissions S."/>
        </authorList>
    </citation>
    <scope>NUCLEOTIDE SEQUENCE [LARGE SCALE GENOMIC DNA]</scope>
    <source>
        <strain evidence="2">CGMCC 1.7737</strain>
    </source>
</reference>
<accession>A0A1N7CGY7</accession>
<dbReference type="EMBL" id="FTNO01000003">
    <property type="protein sequence ID" value="SIR62852.1"/>
    <property type="molecule type" value="Genomic_DNA"/>
</dbReference>
<name>A0A1N7CGY7_9EURY</name>
<evidence type="ECO:0000313" key="1">
    <source>
        <dbReference type="EMBL" id="SIR62852.1"/>
    </source>
</evidence>
<dbReference type="Proteomes" id="UP000186914">
    <property type="component" value="Unassembled WGS sequence"/>
</dbReference>
<organism evidence="1 2">
    <name type="scientific">Haladaptatus litoreus</name>
    <dbReference type="NCBI Taxonomy" id="553468"/>
    <lineage>
        <taxon>Archaea</taxon>
        <taxon>Methanobacteriati</taxon>
        <taxon>Methanobacteriota</taxon>
        <taxon>Stenosarchaea group</taxon>
        <taxon>Halobacteria</taxon>
        <taxon>Halobacteriales</taxon>
        <taxon>Haladaptataceae</taxon>
        <taxon>Haladaptatus</taxon>
    </lineage>
</organism>
<keyword evidence="2" id="KW-1185">Reference proteome</keyword>
<proteinExistence type="predicted"/>
<sequence length="36" mass="3999">MAALTDELDTMFNDEFGSVIAGEKCRIAQRPNNELV</sequence>
<dbReference type="AlphaFoldDB" id="A0A1N7CGY7"/>
<protein>
    <submittedName>
        <fullName evidence="1">Uncharacterized protein</fullName>
    </submittedName>
</protein>
<evidence type="ECO:0000313" key="2">
    <source>
        <dbReference type="Proteomes" id="UP000186914"/>
    </source>
</evidence>
<gene>
    <name evidence="1" type="ORF">SAMN05421858_2994</name>
</gene>